<feature type="region of interest" description="Disordered" evidence="1">
    <location>
        <begin position="48"/>
        <end position="100"/>
    </location>
</feature>
<feature type="compositionally biased region" description="Basic residues" evidence="1">
    <location>
        <begin position="84"/>
        <end position="100"/>
    </location>
</feature>
<organism evidence="2 3">
    <name type="scientific">Trichodelitschia bisporula</name>
    <dbReference type="NCBI Taxonomy" id="703511"/>
    <lineage>
        <taxon>Eukaryota</taxon>
        <taxon>Fungi</taxon>
        <taxon>Dikarya</taxon>
        <taxon>Ascomycota</taxon>
        <taxon>Pezizomycotina</taxon>
        <taxon>Dothideomycetes</taxon>
        <taxon>Dothideomycetes incertae sedis</taxon>
        <taxon>Phaeotrichales</taxon>
        <taxon>Phaeotrichaceae</taxon>
        <taxon>Trichodelitschia</taxon>
    </lineage>
</organism>
<proteinExistence type="predicted"/>
<sequence>MQLQRGVDGLQRPYAHCRPCPASRTHGMARSLYLLKTAASERRIKTLHKSPAHQLVTHTSPSSNPKNGAPPCTHDEPPQTRPPHPLRLRRNNPRHSPGRCRCRRCSDGWAAAAAATPAATPAATAPDDQAPASAACPAPAAGPACAAADEQVPAPAWPTWPVWPAAAAAASAAAAGVDGMLGVVISDTSIEYDDGGRGGGRVEAERGCRCRSECMVRFVGCVARLELGG</sequence>
<dbReference type="EMBL" id="ML996705">
    <property type="protein sequence ID" value="KAF2396911.1"/>
    <property type="molecule type" value="Genomic_DNA"/>
</dbReference>
<evidence type="ECO:0000256" key="1">
    <source>
        <dbReference type="SAM" id="MobiDB-lite"/>
    </source>
</evidence>
<evidence type="ECO:0000313" key="2">
    <source>
        <dbReference type="EMBL" id="KAF2396911.1"/>
    </source>
</evidence>
<name>A0A6G1HLY6_9PEZI</name>
<feature type="compositionally biased region" description="Polar residues" evidence="1">
    <location>
        <begin position="56"/>
        <end position="66"/>
    </location>
</feature>
<accession>A0A6G1HLY6</accession>
<dbReference type="AlphaFoldDB" id="A0A6G1HLY6"/>
<reference evidence="2" key="1">
    <citation type="journal article" date="2020" name="Stud. Mycol.">
        <title>101 Dothideomycetes genomes: a test case for predicting lifestyles and emergence of pathogens.</title>
        <authorList>
            <person name="Haridas S."/>
            <person name="Albert R."/>
            <person name="Binder M."/>
            <person name="Bloem J."/>
            <person name="Labutti K."/>
            <person name="Salamov A."/>
            <person name="Andreopoulos B."/>
            <person name="Baker S."/>
            <person name="Barry K."/>
            <person name="Bills G."/>
            <person name="Bluhm B."/>
            <person name="Cannon C."/>
            <person name="Castanera R."/>
            <person name="Culley D."/>
            <person name="Daum C."/>
            <person name="Ezra D."/>
            <person name="Gonzalez J."/>
            <person name="Henrissat B."/>
            <person name="Kuo A."/>
            <person name="Liang C."/>
            <person name="Lipzen A."/>
            <person name="Lutzoni F."/>
            <person name="Magnuson J."/>
            <person name="Mondo S."/>
            <person name="Nolan M."/>
            <person name="Ohm R."/>
            <person name="Pangilinan J."/>
            <person name="Park H.-J."/>
            <person name="Ramirez L."/>
            <person name="Alfaro M."/>
            <person name="Sun H."/>
            <person name="Tritt A."/>
            <person name="Yoshinaga Y."/>
            <person name="Zwiers L.-H."/>
            <person name="Turgeon B."/>
            <person name="Goodwin S."/>
            <person name="Spatafora J."/>
            <person name="Crous P."/>
            <person name="Grigoriev I."/>
        </authorList>
    </citation>
    <scope>NUCLEOTIDE SEQUENCE</scope>
    <source>
        <strain evidence="2">CBS 262.69</strain>
    </source>
</reference>
<keyword evidence="3" id="KW-1185">Reference proteome</keyword>
<protein>
    <submittedName>
        <fullName evidence="2">Uncharacterized protein</fullName>
    </submittedName>
</protein>
<evidence type="ECO:0000313" key="3">
    <source>
        <dbReference type="Proteomes" id="UP000799640"/>
    </source>
</evidence>
<gene>
    <name evidence="2" type="ORF">EJ06DRAFT_567610</name>
</gene>
<dbReference type="Proteomes" id="UP000799640">
    <property type="component" value="Unassembled WGS sequence"/>
</dbReference>